<evidence type="ECO:0000313" key="2">
    <source>
        <dbReference type="Proteomes" id="UP000564385"/>
    </source>
</evidence>
<dbReference type="Proteomes" id="UP000564385">
    <property type="component" value="Unassembled WGS sequence"/>
</dbReference>
<dbReference type="AlphaFoldDB" id="A0A852VL19"/>
<organism evidence="1 2">
    <name type="scientific">Tunturiibacter lichenicola</name>
    <dbReference type="NCBI Taxonomy" id="2051959"/>
    <lineage>
        <taxon>Bacteria</taxon>
        <taxon>Pseudomonadati</taxon>
        <taxon>Acidobacteriota</taxon>
        <taxon>Terriglobia</taxon>
        <taxon>Terriglobales</taxon>
        <taxon>Acidobacteriaceae</taxon>
        <taxon>Tunturiibacter</taxon>
    </lineage>
</organism>
<accession>A0A852VL19</accession>
<name>A0A852VL19_9BACT</name>
<proteinExistence type="predicted"/>
<dbReference type="EMBL" id="JACCCU010000001">
    <property type="protein sequence ID" value="NYF90132.1"/>
    <property type="molecule type" value="Genomic_DNA"/>
</dbReference>
<reference evidence="1 2" key="1">
    <citation type="submission" date="2020-07" db="EMBL/GenBank/DDBJ databases">
        <title>Genomic Encyclopedia of Type Strains, Phase IV (KMG-V): Genome sequencing to study the core and pangenomes of soil and plant-associated prokaryotes.</title>
        <authorList>
            <person name="Whitman W."/>
        </authorList>
    </citation>
    <scope>NUCLEOTIDE SEQUENCE [LARGE SCALE GENOMIC DNA]</scope>
    <source>
        <strain evidence="1 2">M8UP22</strain>
    </source>
</reference>
<comment type="caution">
    <text evidence="1">The sequence shown here is derived from an EMBL/GenBank/DDBJ whole genome shotgun (WGS) entry which is preliminary data.</text>
</comment>
<sequence>MSRGQILRDRKSLTVRAPKGNFDGGKKKGSFATFVDLKLKTKRLLSLREEGLARAAEALEFTTESVGTRTDSPVPSAHVKAQARAEGIAAVTLQRTKDAMKIQSIKTKGEFVGGWDWSLAHHVVTT</sequence>
<protein>
    <submittedName>
        <fullName evidence="1">Uncharacterized protein</fullName>
    </submittedName>
</protein>
<evidence type="ECO:0000313" key="1">
    <source>
        <dbReference type="EMBL" id="NYF90132.1"/>
    </source>
</evidence>
<gene>
    <name evidence="1" type="ORF">HDF08_002199</name>
</gene>